<dbReference type="RefSeq" id="XP_007878889.1">
    <property type="nucleotide sequence ID" value="XM_007880698.1"/>
</dbReference>
<dbReference type="GeneID" id="19317293"/>
<evidence type="ECO:0000256" key="8">
    <source>
        <dbReference type="ARBA" id="ARBA00023315"/>
    </source>
</evidence>
<dbReference type="InterPro" id="IPR001594">
    <property type="entry name" value="Palmitoyltrfase_DHHC"/>
</dbReference>
<feature type="region of interest" description="Disordered" evidence="11">
    <location>
        <begin position="310"/>
        <end position="336"/>
    </location>
</feature>
<dbReference type="PROSITE" id="PS50216">
    <property type="entry name" value="DHHC"/>
    <property type="match status" value="1"/>
</dbReference>
<evidence type="ECO:0000256" key="6">
    <source>
        <dbReference type="ARBA" id="ARBA00023139"/>
    </source>
</evidence>
<evidence type="ECO:0000256" key="4">
    <source>
        <dbReference type="ARBA" id="ARBA00022989"/>
    </source>
</evidence>
<evidence type="ECO:0000313" key="14">
    <source>
        <dbReference type="Proteomes" id="UP000053664"/>
    </source>
</evidence>
<evidence type="ECO:0000256" key="1">
    <source>
        <dbReference type="ARBA" id="ARBA00004141"/>
    </source>
</evidence>
<dbReference type="OrthoDB" id="9909019at2759"/>
<sequence>MRSVAKLVHVSFRTVERAADWLTGSAGPVFIAICIILVVGGIWTFFSSMFPQLAQAPPELVALFQTHSPAHVALGLAPSIYNSFKQTPAVAAKFFAWLSVCLFIILSIGWHYYMACTEPPGTVLEGLGDSNRERRTGPGSSIWWSRYRKRASKASGPAVPRLASTATVHPGKGADAETAFEPASPIRPVASLEDLRKGSSDSQRASRSSNAAGAKMAHLISSSRSSSHRSSSSQSSITLSSPRLAKSPLPISMQEAELRLPGHVDAELESDVDDEDDDMFPLARMCHKCPKVPLWKALSVLPPELRQIERRLRSKKPKSTAKPPGDSYVADNEDDEGEAEIRAWLGDEEAEKLVPPPKPERAHHCRACKTCTLKFDHHCPWINGCVGIGNERYFVLFMTWLSIGCAVVTASGWRVVRETFEFRSDWPYPYTPRVFVLLLYVLAVVMGFALAVMAGWQLLIVARGETSVESNDNAYYRELAAKRGQDFDNVYDVGAWKNLQLFFNVGPGSPFRYHTILLPKRIPPYSDGWHWAKKRGLGGRHAGVKAGEELTDEEVEYDDHADVYRPSPSSVSNSSPVGDGQSE</sequence>
<feature type="compositionally biased region" description="Low complexity" evidence="11">
    <location>
        <begin position="200"/>
        <end position="241"/>
    </location>
</feature>
<evidence type="ECO:0000256" key="9">
    <source>
        <dbReference type="ARBA" id="ARBA00048048"/>
    </source>
</evidence>
<keyword evidence="6" id="KW-0564">Palmitate</keyword>
<comment type="catalytic activity">
    <reaction evidence="9 10">
        <text>L-cysteinyl-[protein] + hexadecanoyl-CoA = S-hexadecanoyl-L-cysteinyl-[protein] + CoA</text>
        <dbReference type="Rhea" id="RHEA:36683"/>
        <dbReference type="Rhea" id="RHEA-COMP:10131"/>
        <dbReference type="Rhea" id="RHEA-COMP:11032"/>
        <dbReference type="ChEBI" id="CHEBI:29950"/>
        <dbReference type="ChEBI" id="CHEBI:57287"/>
        <dbReference type="ChEBI" id="CHEBI:57379"/>
        <dbReference type="ChEBI" id="CHEBI:74151"/>
        <dbReference type="EC" id="2.3.1.225"/>
    </reaction>
</comment>
<dbReference type="Pfam" id="PF01529">
    <property type="entry name" value="DHHC"/>
    <property type="match status" value="1"/>
</dbReference>
<accession>A0A061H943</accession>
<evidence type="ECO:0000313" key="13">
    <source>
        <dbReference type="EMBL" id="EPQ29427.1"/>
    </source>
</evidence>
<comment type="subcellular location">
    <subcellularLocation>
        <location evidence="1">Membrane</location>
        <topology evidence="1">Multi-pass membrane protein</topology>
    </subcellularLocation>
</comment>
<gene>
    <name evidence="13" type="ORF">PFL1_03182</name>
</gene>
<comment type="similarity">
    <text evidence="10">Belongs to the DHHC palmitoyltransferase family.</text>
</comment>
<evidence type="ECO:0000256" key="7">
    <source>
        <dbReference type="ARBA" id="ARBA00023288"/>
    </source>
</evidence>
<dbReference type="HOGENOM" id="CLU_464591_0_0_1"/>
<dbReference type="EC" id="2.3.1.225" evidence="10"/>
<keyword evidence="5 10" id="KW-0472">Membrane</keyword>
<feature type="transmembrane region" description="Helical" evidence="10">
    <location>
        <begin position="21"/>
        <end position="46"/>
    </location>
</feature>
<comment type="domain">
    <text evidence="10">The DHHC domain is required for palmitoyltransferase activity.</text>
</comment>
<dbReference type="Proteomes" id="UP000053664">
    <property type="component" value="Unassembled WGS sequence"/>
</dbReference>
<evidence type="ECO:0000256" key="2">
    <source>
        <dbReference type="ARBA" id="ARBA00022679"/>
    </source>
</evidence>
<dbReference type="eggNOG" id="KOG1313">
    <property type="taxonomic scope" value="Eukaryota"/>
</dbReference>
<dbReference type="GO" id="GO:0019706">
    <property type="term" value="F:protein-cysteine S-palmitoyltransferase activity"/>
    <property type="evidence" value="ECO:0007669"/>
    <property type="project" value="UniProtKB-EC"/>
</dbReference>
<dbReference type="PANTHER" id="PTHR12246">
    <property type="entry name" value="PALMITOYLTRANSFERASE ZDHHC16"/>
    <property type="match status" value="1"/>
</dbReference>
<dbReference type="EMBL" id="KE361631">
    <property type="protein sequence ID" value="EPQ29427.1"/>
    <property type="molecule type" value="Genomic_DNA"/>
</dbReference>
<dbReference type="InterPro" id="IPR039859">
    <property type="entry name" value="PFA4/ZDH16/20/ERF2-like"/>
</dbReference>
<evidence type="ECO:0000259" key="12">
    <source>
        <dbReference type="Pfam" id="PF01529"/>
    </source>
</evidence>
<evidence type="ECO:0000256" key="5">
    <source>
        <dbReference type="ARBA" id="ARBA00023136"/>
    </source>
</evidence>
<keyword evidence="4 10" id="KW-1133">Transmembrane helix</keyword>
<dbReference type="KEGG" id="pfp:PFL1_03182"/>
<dbReference type="GO" id="GO:0016020">
    <property type="term" value="C:membrane"/>
    <property type="evidence" value="ECO:0007669"/>
    <property type="project" value="UniProtKB-SubCell"/>
</dbReference>
<feature type="domain" description="Palmitoyltransferase DHHC" evidence="12">
    <location>
        <begin position="358"/>
        <end position="470"/>
    </location>
</feature>
<evidence type="ECO:0000256" key="10">
    <source>
        <dbReference type="RuleBase" id="RU079119"/>
    </source>
</evidence>
<organism evidence="13 14">
    <name type="scientific">Pseudozyma flocculosa PF-1</name>
    <dbReference type="NCBI Taxonomy" id="1277687"/>
    <lineage>
        <taxon>Eukaryota</taxon>
        <taxon>Fungi</taxon>
        <taxon>Dikarya</taxon>
        <taxon>Basidiomycota</taxon>
        <taxon>Ustilaginomycotina</taxon>
        <taxon>Ustilaginomycetes</taxon>
        <taxon>Ustilaginales</taxon>
        <taxon>Ustilaginaceae</taxon>
        <taxon>Pseudozyma</taxon>
    </lineage>
</organism>
<protein>
    <recommendedName>
        <fullName evidence="10">Palmitoyltransferase</fullName>
        <ecNumber evidence="10">2.3.1.225</ecNumber>
    </recommendedName>
</protein>
<keyword evidence="8 10" id="KW-0012">Acyltransferase</keyword>
<name>A0A061H943_9BASI</name>
<dbReference type="AlphaFoldDB" id="A0A061H943"/>
<keyword evidence="3 10" id="KW-0812">Transmembrane</keyword>
<keyword evidence="7" id="KW-0449">Lipoprotein</keyword>
<feature type="transmembrane region" description="Helical" evidence="10">
    <location>
        <begin position="434"/>
        <end position="459"/>
    </location>
</feature>
<evidence type="ECO:0000256" key="11">
    <source>
        <dbReference type="SAM" id="MobiDB-lite"/>
    </source>
</evidence>
<feature type="region of interest" description="Disordered" evidence="11">
    <location>
        <begin position="155"/>
        <end position="246"/>
    </location>
</feature>
<proteinExistence type="inferred from homology"/>
<reference evidence="13 14" key="1">
    <citation type="journal article" date="2013" name="Plant Cell">
        <title>The transition from a phytopathogenic smut ancestor to an anamorphic biocontrol agent deciphered by comparative whole-genome analysis.</title>
        <authorList>
            <person name="Lefebvre F."/>
            <person name="Joly D.L."/>
            <person name="Labbe C."/>
            <person name="Teichmann B."/>
            <person name="Linning R."/>
            <person name="Belzile F."/>
            <person name="Bakkeren G."/>
            <person name="Belanger R.R."/>
        </authorList>
    </citation>
    <scope>NUCLEOTIDE SEQUENCE [LARGE SCALE GENOMIC DNA]</scope>
    <source>
        <strain evidence="13 14">PF-1</strain>
    </source>
</reference>
<evidence type="ECO:0000256" key="3">
    <source>
        <dbReference type="ARBA" id="ARBA00022692"/>
    </source>
</evidence>
<feature type="transmembrane region" description="Helical" evidence="10">
    <location>
        <begin position="393"/>
        <end position="413"/>
    </location>
</feature>
<feature type="region of interest" description="Disordered" evidence="11">
    <location>
        <begin position="548"/>
        <end position="583"/>
    </location>
</feature>
<feature type="transmembrane region" description="Helical" evidence="10">
    <location>
        <begin position="94"/>
        <end position="113"/>
    </location>
</feature>
<feature type="compositionally biased region" description="Low complexity" evidence="11">
    <location>
        <begin position="566"/>
        <end position="577"/>
    </location>
</feature>
<keyword evidence="2 10" id="KW-0808">Transferase</keyword>